<keyword evidence="1" id="KW-0812">Transmembrane</keyword>
<dbReference type="EMBL" id="REGN01004080">
    <property type="protein sequence ID" value="RNA19269.1"/>
    <property type="molecule type" value="Genomic_DNA"/>
</dbReference>
<dbReference type="Proteomes" id="UP000276133">
    <property type="component" value="Unassembled WGS sequence"/>
</dbReference>
<evidence type="ECO:0000313" key="2">
    <source>
        <dbReference type="EMBL" id="RNA19269.1"/>
    </source>
</evidence>
<evidence type="ECO:0000313" key="3">
    <source>
        <dbReference type="Proteomes" id="UP000276133"/>
    </source>
</evidence>
<comment type="caution">
    <text evidence="2">The sequence shown here is derived from an EMBL/GenBank/DDBJ whole genome shotgun (WGS) entry which is preliminary data.</text>
</comment>
<organism evidence="2 3">
    <name type="scientific">Brachionus plicatilis</name>
    <name type="common">Marine rotifer</name>
    <name type="synonym">Brachionus muelleri</name>
    <dbReference type="NCBI Taxonomy" id="10195"/>
    <lineage>
        <taxon>Eukaryota</taxon>
        <taxon>Metazoa</taxon>
        <taxon>Spiralia</taxon>
        <taxon>Gnathifera</taxon>
        <taxon>Rotifera</taxon>
        <taxon>Eurotatoria</taxon>
        <taxon>Monogononta</taxon>
        <taxon>Pseudotrocha</taxon>
        <taxon>Ploima</taxon>
        <taxon>Brachionidae</taxon>
        <taxon>Brachionus</taxon>
    </lineage>
</organism>
<keyword evidence="3" id="KW-1185">Reference proteome</keyword>
<accession>A0A3M7R731</accession>
<keyword evidence="1" id="KW-0472">Membrane</keyword>
<reference evidence="2 3" key="1">
    <citation type="journal article" date="2018" name="Sci. Rep.">
        <title>Genomic signatures of local adaptation to the degree of environmental predictability in rotifers.</title>
        <authorList>
            <person name="Franch-Gras L."/>
            <person name="Hahn C."/>
            <person name="Garcia-Roger E.M."/>
            <person name="Carmona M.J."/>
            <person name="Serra M."/>
            <person name="Gomez A."/>
        </authorList>
    </citation>
    <scope>NUCLEOTIDE SEQUENCE [LARGE SCALE GENOMIC DNA]</scope>
    <source>
        <strain evidence="2">HYR1</strain>
    </source>
</reference>
<gene>
    <name evidence="2" type="ORF">BpHYR1_018078</name>
</gene>
<sequence length="152" mass="17923">MHKQSVKRIQKSVSSFKIRRLKSPYSKPILLEKSDNQLKRKDIIFNVNPIALLLKEWTINQLLDKYQKERKRRRIIIISPLLMTFLVIHMMTKAEVTSLITKYNMLFIIYLIICATINLLQIEKIEKKNRRASGSTEWNLVLLLSPTNGKNE</sequence>
<protein>
    <submittedName>
        <fullName evidence="2">Uncharacterized protein</fullName>
    </submittedName>
</protein>
<feature type="transmembrane region" description="Helical" evidence="1">
    <location>
        <begin position="75"/>
        <end position="91"/>
    </location>
</feature>
<name>A0A3M7R731_BRAPC</name>
<feature type="transmembrane region" description="Helical" evidence="1">
    <location>
        <begin position="103"/>
        <end position="122"/>
    </location>
</feature>
<keyword evidence="1" id="KW-1133">Transmembrane helix</keyword>
<proteinExistence type="predicted"/>
<evidence type="ECO:0000256" key="1">
    <source>
        <dbReference type="SAM" id="Phobius"/>
    </source>
</evidence>
<dbReference type="AlphaFoldDB" id="A0A3M7R731"/>